<dbReference type="AlphaFoldDB" id="A0A9P5XDA2"/>
<feature type="region of interest" description="Disordered" evidence="1">
    <location>
        <begin position="72"/>
        <end position="105"/>
    </location>
</feature>
<evidence type="ECO:0000256" key="1">
    <source>
        <dbReference type="SAM" id="MobiDB-lite"/>
    </source>
</evidence>
<protein>
    <submittedName>
        <fullName evidence="2">Uncharacterized protein</fullName>
    </submittedName>
</protein>
<comment type="caution">
    <text evidence="2">The sequence shown here is derived from an EMBL/GenBank/DDBJ whole genome shotgun (WGS) entry which is preliminary data.</text>
</comment>
<dbReference type="EMBL" id="MU151146">
    <property type="protein sequence ID" value="KAF9448894.1"/>
    <property type="molecule type" value="Genomic_DNA"/>
</dbReference>
<dbReference type="Proteomes" id="UP000807342">
    <property type="component" value="Unassembled WGS sequence"/>
</dbReference>
<reference evidence="2" key="1">
    <citation type="submission" date="2020-11" db="EMBL/GenBank/DDBJ databases">
        <authorList>
            <consortium name="DOE Joint Genome Institute"/>
            <person name="Ahrendt S."/>
            <person name="Riley R."/>
            <person name="Andreopoulos W."/>
            <person name="Labutti K."/>
            <person name="Pangilinan J."/>
            <person name="Ruiz-Duenas F.J."/>
            <person name="Barrasa J.M."/>
            <person name="Sanchez-Garcia M."/>
            <person name="Camarero S."/>
            <person name="Miyauchi S."/>
            <person name="Serrano A."/>
            <person name="Linde D."/>
            <person name="Babiker R."/>
            <person name="Drula E."/>
            <person name="Ayuso-Fernandez I."/>
            <person name="Pacheco R."/>
            <person name="Padilla G."/>
            <person name="Ferreira P."/>
            <person name="Barriuso J."/>
            <person name="Kellner H."/>
            <person name="Castanera R."/>
            <person name="Alfaro M."/>
            <person name="Ramirez L."/>
            <person name="Pisabarro A.G."/>
            <person name="Kuo A."/>
            <person name="Tritt A."/>
            <person name="Lipzen A."/>
            <person name="He G."/>
            <person name="Yan M."/>
            <person name="Ng V."/>
            <person name="Cullen D."/>
            <person name="Martin F."/>
            <person name="Rosso M.-N."/>
            <person name="Henrissat B."/>
            <person name="Hibbett D."/>
            <person name="Martinez A.T."/>
            <person name="Grigoriev I.V."/>
        </authorList>
    </citation>
    <scope>NUCLEOTIDE SEQUENCE</scope>
    <source>
        <strain evidence="2">MF-IS2</strain>
    </source>
</reference>
<name>A0A9P5XDA2_9AGAR</name>
<keyword evidence="3" id="KW-1185">Reference proteome</keyword>
<evidence type="ECO:0000313" key="2">
    <source>
        <dbReference type="EMBL" id="KAF9448894.1"/>
    </source>
</evidence>
<gene>
    <name evidence="2" type="ORF">P691DRAFT_813399</name>
</gene>
<proteinExistence type="predicted"/>
<sequence>MRILHECHNEWFMDRISRDAITFTRHSTDINPMLILAHATNIGIQILRGTVTHSKLSMVNAIFPFGPSGTDPLNVPPISPRSRRGQVNRGKSEEGHQLQSRNRNTPDWRAIQNTVALTMLDLYAVISMSTSSAIVTLHPLVLHVANVFSPPFAPRLGD</sequence>
<organism evidence="2 3">
    <name type="scientific">Macrolepiota fuliginosa MF-IS2</name>
    <dbReference type="NCBI Taxonomy" id="1400762"/>
    <lineage>
        <taxon>Eukaryota</taxon>
        <taxon>Fungi</taxon>
        <taxon>Dikarya</taxon>
        <taxon>Basidiomycota</taxon>
        <taxon>Agaricomycotina</taxon>
        <taxon>Agaricomycetes</taxon>
        <taxon>Agaricomycetidae</taxon>
        <taxon>Agaricales</taxon>
        <taxon>Agaricineae</taxon>
        <taxon>Agaricaceae</taxon>
        <taxon>Macrolepiota</taxon>
    </lineage>
</organism>
<evidence type="ECO:0000313" key="3">
    <source>
        <dbReference type="Proteomes" id="UP000807342"/>
    </source>
</evidence>
<accession>A0A9P5XDA2</accession>